<evidence type="ECO:0000256" key="6">
    <source>
        <dbReference type="ARBA" id="ARBA00022741"/>
    </source>
</evidence>
<comment type="similarity">
    <text evidence="4 19">In the C-terminal section; belongs to the NnrD/CARKD family.</text>
</comment>
<comment type="catalytic activity">
    <reaction evidence="16 17 19">
        <text>(6S)-NADPHX + ADP = AMP + phosphate + NADPH + H(+)</text>
        <dbReference type="Rhea" id="RHEA:32235"/>
        <dbReference type="ChEBI" id="CHEBI:15378"/>
        <dbReference type="ChEBI" id="CHEBI:43474"/>
        <dbReference type="ChEBI" id="CHEBI:57783"/>
        <dbReference type="ChEBI" id="CHEBI:64076"/>
        <dbReference type="ChEBI" id="CHEBI:456215"/>
        <dbReference type="ChEBI" id="CHEBI:456216"/>
        <dbReference type="EC" id="4.2.1.136"/>
    </reaction>
</comment>
<dbReference type="Pfam" id="PF03853">
    <property type="entry name" value="YjeF_N"/>
    <property type="match status" value="1"/>
</dbReference>
<evidence type="ECO:0000256" key="1">
    <source>
        <dbReference type="ARBA" id="ARBA00000013"/>
    </source>
</evidence>
<evidence type="ECO:0000313" key="22">
    <source>
        <dbReference type="EMBL" id="MBK1712554.1"/>
    </source>
</evidence>
<evidence type="ECO:0000256" key="7">
    <source>
        <dbReference type="ARBA" id="ARBA00022840"/>
    </source>
</evidence>
<feature type="binding site" evidence="17">
    <location>
        <position position="434"/>
    </location>
    <ligand>
        <name>AMP</name>
        <dbReference type="ChEBI" id="CHEBI:456215"/>
    </ligand>
</feature>
<keyword evidence="9 18" id="KW-0630">Potassium</keyword>
<dbReference type="PROSITE" id="PS01050">
    <property type="entry name" value="YJEF_C_2"/>
    <property type="match status" value="1"/>
</dbReference>
<evidence type="ECO:0000256" key="11">
    <source>
        <dbReference type="ARBA" id="ARBA00023235"/>
    </source>
</evidence>
<feature type="domain" description="YjeF N-terminal" evidence="21">
    <location>
        <begin position="16"/>
        <end position="219"/>
    </location>
</feature>
<dbReference type="Gene3D" id="3.40.1190.20">
    <property type="match status" value="1"/>
</dbReference>
<keyword evidence="7 17" id="KW-0067">ATP-binding</keyword>
<evidence type="ECO:0000256" key="12">
    <source>
        <dbReference type="ARBA" id="ARBA00023239"/>
    </source>
</evidence>
<comment type="catalytic activity">
    <reaction evidence="15 17 19">
        <text>(6S)-NADHX + ADP = AMP + phosphate + NADH + H(+)</text>
        <dbReference type="Rhea" id="RHEA:32223"/>
        <dbReference type="ChEBI" id="CHEBI:15378"/>
        <dbReference type="ChEBI" id="CHEBI:43474"/>
        <dbReference type="ChEBI" id="CHEBI:57945"/>
        <dbReference type="ChEBI" id="CHEBI:64074"/>
        <dbReference type="ChEBI" id="CHEBI:456215"/>
        <dbReference type="ChEBI" id="CHEBI:456216"/>
        <dbReference type="EC" id="4.2.1.136"/>
    </reaction>
</comment>
<feature type="domain" description="YjeF C-terminal" evidence="20">
    <location>
        <begin position="220"/>
        <end position="491"/>
    </location>
</feature>
<dbReference type="HAMAP" id="MF_01965">
    <property type="entry name" value="NADHX_dehydratase"/>
    <property type="match status" value="1"/>
</dbReference>
<dbReference type="InterPro" id="IPR036652">
    <property type="entry name" value="YjeF_N_dom_sf"/>
</dbReference>
<feature type="binding site" evidence="18">
    <location>
        <position position="67"/>
    </location>
    <ligand>
        <name>K(+)</name>
        <dbReference type="ChEBI" id="CHEBI:29103"/>
    </ligand>
</feature>
<keyword evidence="8 17" id="KW-0521">NADP</keyword>
<comment type="similarity">
    <text evidence="18">Belongs to the NnrE/AIBP family.</text>
</comment>
<keyword evidence="10 17" id="KW-0520">NAD</keyword>
<evidence type="ECO:0000256" key="10">
    <source>
        <dbReference type="ARBA" id="ARBA00023027"/>
    </source>
</evidence>
<keyword evidence="23" id="KW-1185">Reference proteome</keyword>
<organism evidence="22 23">
    <name type="scientific">Rubrivivax gelatinosus</name>
    <name type="common">Rhodocyclus gelatinosus</name>
    <name type="synonym">Rhodopseudomonas gelatinosa</name>
    <dbReference type="NCBI Taxonomy" id="28068"/>
    <lineage>
        <taxon>Bacteria</taxon>
        <taxon>Pseudomonadati</taxon>
        <taxon>Pseudomonadota</taxon>
        <taxon>Betaproteobacteria</taxon>
        <taxon>Burkholderiales</taxon>
        <taxon>Sphaerotilaceae</taxon>
        <taxon>Rubrivivax</taxon>
    </lineage>
</organism>
<feature type="binding site" evidence="17">
    <location>
        <position position="435"/>
    </location>
    <ligand>
        <name>(6S)-NADPHX</name>
        <dbReference type="ChEBI" id="CHEBI:64076"/>
    </ligand>
</feature>
<sequence>MSPVPVTPERGWPLHTSAASRAAEAAALAVTPPHALMQRAGLGVARLALALAPHARTIAVLAGPGNNGGDGLVAARHLHAAGKALRVVLLGDEQRLPADAADALQAARAAGVPITDRLDEAPADLVVDALLGLGTTRAPEGRIAEAIAWAAARGGPVLAVDLPTGLHPDTGQPLGAACVRATATLSLLTLKPGLFTGAGRDLAGSVWLDTLGVEAGAESARLAPAPEPRPRAHVQHKGSFGDVVVVGGAPGMGGAAWLAARAALAAGAGRVYCSPLDPAAALLDPAHPELMGRGTWWRSPPAELAAATVVCGCGGGGAVRAALPPLLAHAVRLLLDADALNAVASDPSLQRLLAGRAGRGQQTILTPHPLEAARLLGTGAAEVQSDRIAAAERLAARFAAVVVLKGSGSIVAAPGAKPSLNPTGNALLASAGTGDVLAGWMAGGWMPGREAHPVAVDAVWQHGRAADLALACGATHPLLASALIDALHAAA</sequence>
<comment type="cofactor">
    <cofactor evidence="18 19">
        <name>K(+)</name>
        <dbReference type="ChEBI" id="CHEBI:29103"/>
    </cofactor>
    <text evidence="18 19">Binds 1 potassium ion per subunit.</text>
</comment>
<dbReference type="InterPro" id="IPR000631">
    <property type="entry name" value="CARKD"/>
</dbReference>
<comment type="function">
    <text evidence="18">Catalyzes the epimerization of the S- and R-forms of NAD(P)HX, a damaged form of NAD(P)H that is a result of enzymatic or heat-dependent hydration. This is a prerequisite for the S-specific NAD(P)H-hydrate dehydratase to allow the repair of both epimers of NAD(P)HX.</text>
</comment>
<dbReference type="EC" id="5.1.99.6" evidence="19"/>
<dbReference type="InterPro" id="IPR004443">
    <property type="entry name" value="YjeF_N_dom"/>
</dbReference>
<keyword evidence="11 18" id="KW-0413">Isomerase</keyword>
<comment type="function">
    <text evidence="14 19">Bifunctional enzyme that catalyzes the epimerization of the S- and R-forms of NAD(P)HX and the dehydration of the S-form of NAD(P)HX at the expense of ADP, which is converted to AMP. This allows the repair of both epimers of NAD(P)HX, a damaged form of NAD(P)H that is a result of enzymatic or heat-dependent hydration.</text>
</comment>
<dbReference type="NCBIfam" id="TIGR00197">
    <property type="entry name" value="yjeF_nterm"/>
    <property type="match status" value="1"/>
</dbReference>
<reference evidence="22" key="2">
    <citation type="journal article" date="2020" name="Microorganisms">
        <title>Osmotic Adaptation and Compatible Solute Biosynthesis of Phototrophic Bacteria as Revealed from Genome Analyses.</title>
        <authorList>
            <person name="Imhoff J.F."/>
            <person name="Rahn T."/>
            <person name="Kunzel S."/>
            <person name="Keller A."/>
            <person name="Neulinger S.C."/>
        </authorList>
    </citation>
    <scope>NUCLEOTIDE SEQUENCE</scope>
    <source>
        <strain evidence="22">IM 151</strain>
    </source>
</reference>
<comment type="caution">
    <text evidence="18">Lacks conserved residue(s) required for the propagation of feature annotation.</text>
</comment>
<comment type="similarity">
    <text evidence="17">Belongs to the NnrD/CARKD family.</text>
</comment>
<evidence type="ECO:0000256" key="18">
    <source>
        <dbReference type="HAMAP-Rule" id="MF_01966"/>
    </source>
</evidence>
<protein>
    <recommendedName>
        <fullName evidence="19">Bifunctional NAD(P)H-hydrate repair enzyme</fullName>
    </recommendedName>
    <alternativeName>
        <fullName evidence="19">Nicotinamide nucleotide repair protein</fullName>
    </alternativeName>
    <domain>
        <recommendedName>
            <fullName evidence="19">ADP-dependent (S)-NAD(P)H-hydrate dehydratase</fullName>
            <ecNumber evidence="19">4.2.1.136</ecNumber>
        </recommendedName>
        <alternativeName>
            <fullName evidence="19">ADP-dependent NAD(P)HX dehydratase</fullName>
        </alternativeName>
    </domain>
    <domain>
        <recommendedName>
            <fullName evidence="19">NAD(P)H-hydrate epimerase</fullName>
            <ecNumber evidence="19">5.1.99.6</ecNumber>
        </recommendedName>
    </domain>
</protein>
<evidence type="ECO:0000256" key="19">
    <source>
        <dbReference type="PIRNR" id="PIRNR017184"/>
    </source>
</evidence>
<evidence type="ECO:0000256" key="16">
    <source>
        <dbReference type="ARBA" id="ARBA00049209"/>
    </source>
</evidence>
<keyword evidence="12 17" id="KW-0456">Lyase</keyword>
<comment type="cofactor">
    <cofactor evidence="17">
        <name>Mg(2+)</name>
        <dbReference type="ChEBI" id="CHEBI:18420"/>
    </cofactor>
</comment>
<feature type="binding site" evidence="17">
    <location>
        <position position="368"/>
    </location>
    <ligand>
        <name>(6S)-NADPHX</name>
        <dbReference type="ChEBI" id="CHEBI:64076"/>
    </ligand>
</feature>
<accession>A0ABS1DRC4</accession>
<dbReference type="CDD" id="cd01171">
    <property type="entry name" value="YXKO-related"/>
    <property type="match status" value="1"/>
</dbReference>
<dbReference type="Proteomes" id="UP001041814">
    <property type="component" value="Unassembled WGS sequence"/>
</dbReference>
<comment type="function">
    <text evidence="17">Catalyzes the dehydration of the S-form of NAD(P)HX at the expense of ADP, which is converted to AMP. Together with NAD(P)HX epimerase, which catalyzes the epimerization of the S- and R-forms, the enzyme allows the repair of both epimers of NAD(P)HX, a damaged form of NAD(P)H that is a result of enzymatic or heat-dependent hydration.</text>
</comment>
<feature type="binding site" evidence="18">
    <location>
        <position position="161"/>
    </location>
    <ligand>
        <name>(6S)-NADPHX</name>
        <dbReference type="ChEBI" id="CHEBI:64076"/>
    </ligand>
</feature>
<comment type="similarity">
    <text evidence="3 19">In the N-terminal section; belongs to the NnrE/AIBP family.</text>
</comment>
<comment type="catalytic activity">
    <reaction evidence="1 18 19">
        <text>(6R)-NADHX = (6S)-NADHX</text>
        <dbReference type="Rhea" id="RHEA:32215"/>
        <dbReference type="ChEBI" id="CHEBI:64074"/>
        <dbReference type="ChEBI" id="CHEBI:64075"/>
        <dbReference type="EC" id="5.1.99.6"/>
    </reaction>
</comment>
<evidence type="ECO:0000256" key="13">
    <source>
        <dbReference type="ARBA" id="ARBA00023268"/>
    </source>
</evidence>
<proteinExistence type="inferred from homology"/>
<dbReference type="PANTHER" id="PTHR12592:SF0">
    <property type="entry name" value="ATP-DEPENDENT (S)-NAD(P)H-HYDRATE DEHYDRATASE"/>
    <property type="match status" value="1"/>
</dbReference>
<evidence type="ECO:0000256" key="14">
    <source>
        <dbReference type="ARBA" id="ARBA00025153"/>
    </source>
</evidence>
<dbReference type="PIRSF" id="PIRSF017184">
    <property type="entry name" value="Nnr"/>
    <property type="match status" value="1"/>
</dbReference>
<dbReference type="Gene3D" id="3.40.50.10260">
    <property type="entry name" value="YjeF N-terminal domain"/>
    <property type="match status" value="1"/>
</dbReference>
<comment type="catalytic activity">
    <reaction evidence="2 18 19">
        <text>(6R)-NADPHX = (6S)-NADPHX</text>
        <dbReference type="Rhea" id="RHEA:32227"/>
        <dbReference type="ChEBI" id="CHEBI:64076"/>
        <dbReference type="ChEBI" id="CHEBI:64077"/>
        <dbReference type="EC" id="5.1.99.6"/>
    </reaction>
</comment>
<evidence type="ECO:0000259" key="21">
    <source>
        <dbReference type="PROSITE" id="PS51385"/>
    </source>
</evidence>
<feature type="binding site" evidence="18">
    <location>
        <begin position="132"/>
        <end position="138"/>
    </location>
    <ligand>
        <name>(6S)-NADPHX</name>
        <dbReference type="ChEBI" id="CHEBI:64076"/>
    </ligand>
</feature>
<evidence type="ECO:0000256" key="5">
    <source>
        <dbReference type="ARBA" id="ARBA00022723"/>
    </source>
</evidence>
<dbReference type="InterPro" id="IPR029056">
    <property type="entry name" value="Ribokinase-like"/>
</dbReference>
<comment type="subunit">
    <text evidence="17">Homotetramer.</text>
</comment>
<dbReference type="NCBIfam" id="TIGR00196">
    <property type="entry name" value="yjeF_cterm"/>
    <property type="match status" value="1"/>
</dbReference>
<dbReference type="RefSeq" id="WP_200378266.1">
    <property type="nucleotide sequence ID" value="NZ_NRRU01000020.1"/>
</dbReference>
<feature type="binding site" evidence="18">
    <location>
        <position position="164"/>
    </location>
    <ligand>
        <name>K(+)</name>
        <dbReference type="ChEBI" id="CHEBI:29103"/>
    </ligand>
</feature>
<gene>
    <name evidence="18" type="primary">nnrE</name>
    <name evidence="17" type="synonym">nnrD</name>
    <name evidence="22" type="ORF">CKO43_07140</name>
</gene>
<keyword evidence="5 18" id="KW-0479">Metal-binding</keyword>
<dbReference type="PROSITE" id="PS51383">
    <property type="entry name" value="YJEF_C_3"/>
    <property type="match status" value="1"/>
</dbReference>
<evidence type="ECO:0000256" key="17">
    <source>
        <dbReference type="HAMAP-Rule" id="MF_01965"/>
    </source>
</evidence>
<keyword evidence="6 17" id="KW-0547">Nucleotide-binding</keyword>
<dbReference type="PROSITE" id="PS51385">
    <property type="entry name" value="YJEF_N"/>
    <property type="match status" value="1"/>
</dbReference>
<keyword evidence="13" id="KW-0511">Multifunctional enzyme</keyword>
<evidence type="ECO:0000256" key="4">
    <source>
        <dbReference type="ARBA" id="ARBA00009524"/>
    </source>
</evidence>
<feature type="binding site" evidence="17">
    <location>
        <begin position="405"/>
        <end position="409"/>
    </location>
    <ligand>
        <name>AMP</name>
        <dbReference type="ChEBI" id="CHEBI:456215"/>
    </ligand>
</feature>
<dbReference type="Pfam" id="PF01256">
    <property type="entry name" value="Carb_kinase"/>
    <property type="match status" value="1"/>
</dbReference>
<evidence type="ECO:0000256" key="8">
    <source>
        <dbReference type="ARBA" id="ARBA00022857"/>
    </source>
</evidence>
<reference evidence="22" key="1">
    <citation type="submission" date="2017-08" db="EMBL/GenBank/DDBJ databases">
        <authorList>
            <person name="Imhoff J.F."/>
            <person name="Rahn T."/>
            <person name="Kuenzel S."/>
            <person name="Neulinger S.C."/>
        </authorList>
    </citation>
    <scope>NUCLEOTIDE SEQUENCE</scope>
    <source>
        <strain evidence="22">IM 151</strain>
    </source>
</reference>
<feature type="binding site" evidence="17">
    <location>
        <position position="255"/>
    </location>
    <ligand>
        <name>(6S)-NADPHX</name>
        <dbReference type="ChEBI" id="CHEBI:64076"/>
    </ligand>
</feature>
<comment type="caution">
    <text evidence="22">The sequence shown here is derived from an EMBL/GenBank/DDBJ whole genome shotgun (WGS) entry which is preliminary data.</text>
</comment>
<feature type="binding site" evidence="18">
    <location>
        <begin position="66"/>
        <end position="70"/>
    </location>
    <ligand>
        <name>(6S)-NADPHX</name>
        <dbReference type="ChEBI" id="CHEBI:64076"/>
    </ligand>
</feature>
<dbReference type="EC" id="4.2.1.136" evidence="19"/>
<evidence type="ECO:0000259" key="20">
    <source>
        <dbReference type="PROSITE" id="PS51383"/>
    </source>
</evidence>
<dbReference type="InterPro" id="IPR030677">
    <property type="entry name" value="Nnr"/>
</dbReference>
<dbReference type="SUPFAM" id="SSF53613">
    <property type="entry name" value="Ribokinase-like"/>
    <property type="match status" value="1"/>
</dbReference>
<evidence type="ECO:0000256" key="9">
    <source>
        <dbReference type="ARBA" id="ARBA00022958"/>
    </source>
</evidence>
<evidence type="ECO:0000256" key="15">
    <source>
        <dbReference type="ARBA" id="ARBA00048238"/>
    </source>
</evidence>
<evidence type="ECO:0000256" key="3">
    <source>
        <dbReference type="ARBA" id="ARBA00006001"/>
    </source>
</evidence>
<dbReference type="HAMAP" id="MF_01966">
    <property type="entry name" value="NADHX_epimerase"/>
    <property type="match status" value="1"/>
</dbReference>
<dbReference type="InterPro" id="IPR017953">
    <property type="entry name" value="Carbohydrate_kinase_pred_CS"/>
</dbReference>
<evidence type="ECO:0000256" key="2">
    <source>
        <dbReference type="ARBA" id="ARBA00000909"/>
    </source>
</evidence>
<name>A0ABS1DRC4_RUBGE</name>
<dbReference type="PANTHER" id="PTHR12592">
    <property type="entry name" value="ATP-DEPENDENT (S)-NAD(P)H-HYDRATE DEHYDRATASE FAMILY MEMBER"/>
    <property type="match status" value="1"/>
</dbReference>
<evidence type="ECO:0000313" key="23">
    <source>
        <dbReference type="Proteomes" id="UP001041814"/>
    </source>
</evidence>
<feature type="binding site" evidence="17">
    <location>
        <position position="312"/>
    </location>
    <ligand>
        <name>(6S)-NADPHX</name>
        <dbReference type="ChEBI" id="CHEBI:64076"/>
    </ligand>
</feature>
<feature type="binding site" evidence="18">
    <location>
        <position position="128"/>
    </location>
    <ligand>
        <name>K(+)</name>
        <dbReference type="ChEBI" id="CHEBI:29103"/>
    </ligand>
</feature>
<dbReference type="SUPFAM" id="SSF64153">
    <property type="entry name" value="YjeF N-terminal domain-like"/>
    <property type="match status" value="1"/>
</dbReference>
<dbReference type="EMBL" id="NRRU01000020">
    <property type="protein sequence ID" value="MBK1712554.1"/>
    <property type="molecule type" value="Genomic_DNA"/>
</dbReference>